<reference evidence="1 2" key="1">
    <citation type="submission" date="2014-04" db="EMBL/GenBank/DDBJ databases">
        <authorList>
            <consortium name="DOE Joint Genome Institute"/>
            <person name="Kuo A."/>
            <person name="Kohler A."/>
            <person name="Nagy L.G."/>
            <person name="Floudas D."/>
            <person name="Copeland A."/>
            <person name="Barry K.W."/>
            <person name="Cichocki N."/>
            <person name="Veneault-Fourrey C."/>
            <person name="LaButti K."/>
            <person name="Lindquist E.A."/>
            <person name="Lipzen A."/>
            <person name="Lundell T."/>
            <person name="Morin E."/>
            <person name="Murat C."/>
            <person name="Sun H."/>
            <person name="Tunlid A."/>
            <person name="Henrissat B."/>
            <person name="Grigoriev I.V."/>
            <person name="Hibbett D.S."/>
            <person name="Martin F."/>
            <person name="Nordberg H.P."/>
            <person name="Cantor M.N."/>
            <person name="Hua S.X."/>
        </authorList>
    </citation>
    <scope>NUCLEOTIDE SEQUENCE [LARGE SCALE GENOMIC DNA]</scope>
    <source>
        <strain evidence="1 2">Foug A</strain>
    </source>
</reference>
<dbReference type="AlphaFoldDB" id="A0A0C2ZTS3"/>
<reference evidence="2" key="2">
    <citation type="submission" date="2015-01" db="EMBL/GenBank/DDBJ databases">
        <title>Evolutionary Origins and Diversification of the Mycorrhizal Mutualists.</title>
        <authorList>
            <consortium name="DOE Joint Genome Institute"/>
            <consortium name="Mycorrhizal Genomics Consortium"/>
            <person name="Kohler A."/>
            <person name="Kuo A."/>
            <person name="Nagy L.G."/>
            <person name="Floudas D."/>
            <person name="Copeland A."/>
            <person name="Barry K.W."/>
            <person name="Cichocki N."/>
            <person name="Veneault-Fourrey C."/>
            <person name="LaButti K."/>
            <person name="Lindquist E.A."/>
            <person name="Lipzen A."/>
            <person name="Lundell T."/>
            <person name="Morin E."/>
            <person name="Murat C."/>
            <person name="Riley R."/>
            <person name="Ohm R."/>
            <person name="Sun H."/>
            <person name="Tunlid A."/>
            <person name="Henrissat B."/>
            <person name="Grigoriev I.V."/>
            <person name="Hibbett D.S."/>
            <person name="Martin F."/>
        </authorList>
    </citation>
    <scope>NUCLEOTIDE SEQUENCE [LARGE SCALE GENOMIC DNA]</scope>
    <source>
        <strain evidence="2">Foug A</strain>
    </source>
</reference>
<proteinExistence type="predicted"/>
<sequence>MFWFTSAVVPAGKSMNIVSSSTGAALELNVLTPFHPIPDRKAALPCPPQPLCPSQFSCKPSKTNGMRPSLETFACVCLDSSKDDLLTRVPSASTGTFHDTLSQQPQPFSVSASHFAASIAIFASYTVLCPSVGPFYASAWSLRHSVSSICLTVSIVLFTSSSMCGKSQFPLDVSMWPPRQSITSMLRFASPMPRYVPVLSLSLILAVSALLDTFKASAQALDTSALPFKTSTPHPGLFPSSACQCMPPCPA</sequence>
<name>A0A0C2ZTS3_9AGAM</name>
<gene>
    <name evidence="1" type="ORF">SCLCIDRAFT_23272</name>
</gene>
<evidence type="ECO:0000313" key="2">
    <source>
        <dbReference type="Proteomes" id="UP000053989"/>
    </source>
</evidence>
<dbReference type="InParanoid" id="A0A0C2ZTS3"/>
<dbReference type="HOGENOM" id="CLU_1107667_0_0_1"/>
<accession>A0A0C2ZTS3</accession>
<evidence type="ECO:0000313" key="1">
    <source>
        <dbReference type="EMBL" id="KIM64913.1"/>
    </source>
</evidence>
<dbReference type="EMBL" id="KN822026">
    <property type="protein sequence ID" value="KIM64913.1"/>
    <property type="molecule type" value="Genomic_DNA"/>
</dbReference>
<organism evidence="1 2">
    <name type="scientific">Scleroderma citrinum Foug A</name>
    <dbReference type="NCBI Taxonomy" id="1036808"/>
    <lineage>
        <taxon>Eukaryota</taxon>
        <taxon>Fungi</taxon>
        <taxon>Dikarya</taxon>
        <taxon>Basidiomycota</taxon>
        <taxon>Agaricomycotina</taxon>
        <taxon>Agaricomycetes</taxon>
        <taxon>Agaricomycetidae</taxon>
        <taxon>Boletales</taxon>
        <taxon>Sclerodermatineae</taxon>
        <taxon>Sclerodermataceae</taxon>
        <taxon>Scleroderma</taxon>
    </lineage>
</organism>
<keyword evidence="2" id="KW-1185">Reference proteome</keyword>
<dbReference type="Proteomes" id="UP000053989">
    <property type="component" value="Unassembled WGS sequence"/>
</dbReference>
<protein>
    <submittedName>
        <fullName evidence="1">Uncharacterized protein</fullName>
    </submittedName>
</protein>